<sequence length="240" mass="26775">MTMNKPNAAHEVTSAGVTRLALFDLDHTLIPADSDYEWGVFTTALGWNDAADFAIQNDVFYRQYKAGTLDIHAYVRFATRAIRQQGAIKSEAAHADFMRAVVLKVIQPQARQLVQEHQAAGDAVVIVTATNEFVTRPIATAFCVPELIAINLARDPDTGWFTGEIDGVPSFREGKVARVEQWLANRQLGWGDVQSTFYSDSINDLPLLEHVTHPVATNPDDRLRAIALERGWRILELFKD</sequence>
<dbReference type="Gene3D" id="1.20.1440.100">
    <property type="entry name" value="SG protein - dephosphorylation function"/>
    <property type="match status" value="1"/>
</dbReference>
<gene>
    <name evidence="4" type="ORF">BLL52_2912</name>
</gene>
<reference evidence="4 5" key="1">
    <citation type="submission" date="2017-01" db="EMBL/GenBank/DDBJ databases">
        <title>Genome sequence of Rhodoferax antarcticus ANT.BR, a psychrophilic purple nonsulfur bacterium from an Antarctic microbial mat.</title>
        <authorList>
            <person name="Baker J."/>
            <person name="Riester C."/>
            <person name="Skinner B."/>
            <person name="Newell A."/>
            <person name="Swingley W."/>
            <person name="Madigan M."/>
            <person name="Jung D."/>
            <person name="Asao M."/>
            <person name="Chen M."/>
            <person name="Loughlin P."/>
            <person name="Pan H."/>
            <person name="Lin S."/>
            <person name="Li N."/>
            <person name="Shaw J."/>
            <person name="Prado M."/>
            <person name="Sherman C."/>
            <person name="Li X."/>
            <person name="Tang J."/>
            <person name="Blankenship R."/>
            <person name="Zhao T."/>
            <person name="Touchman J."/>
            <person name="Sattley M."/>
        </authorList>
    </citation>
    <scope>NUCLEOTIDE SEQUENCE [LARGE SCALE GENOMIC DNA]</scope>
    <source>
        <strain evidence="4 5">ANT.BR</strain>
    </source>
</reference>
<dbReference type="AlphaFoldDB" id="A0A1Q8YF36"/>
<dbReference type="GO" id="GO:0016787">
    <property type="term" value="F:hydrolase activity"/>
    <property type="evidence" value="ECO:0007669"/>
    <property type="project" value="UniProtKB-KW"/>
</dbReference>
<proteinExistence type="predicted"/>
<keyword evidence="5" id="KW-1185">Reference proteome</keyword>
<dbReference type="InterPro" id="IPR050582">
    <property type="entry name" value="HAD-like_SerB"/>
</dbReference>
<dbReference type="PANTHER" id="PTHR43344:SF13">
    <property type="entry name" value="PHOSPHATASE RV3661-RELATED"/>
    <property type="match status" value="1"/>
</dbReference>
<dbReference type="CDD" id="cd02612">
    <property type="entry name" value="HAD_PGPPase"/>
    <property type="match status" value="1"/>
</dbReference>
<accession>A0A1Q8YF36</accession>
<dbReference type="InterPro" id="IPR036412">
    <property type="entry name" value="HAD-like_sf"/>
</dbReference>
<dbReference type="NCBIfam" id="TIGR01490">
    <property type="entry name" value="HAD-SF-IB-hyp1"/>
    <property type="match status" value="1"/>
</dbReference>
<dbReference type="Proteomes" id="UP000185911">
    <property type="component" value="Unassembled WGS sequence"/>
</dbReference>
<keyword evidence="1" id="KW-0479">Metal-binding</keyword>
<dbReference type="InterPro" id="IPR023214">
    <property type="entry name" value="HAD_sf"/>
</dbReference>
<organism evidence="4 5">
    <name type="scientific">Rhodoferax antarcticus ANT.BR</name>
    <dbReference type="NCBI Taxonomy" id="1111071"/>
    <lineage>
        <taxon>Bacteria</taxon>
        <taxon>Pseudomonadati</taxon>
        <taxon>Pseudomonadota</taxon>
        <taxon>Betaproteobacteria</taxon>
        <taxon>Burkholderiales</taxon>
        <taxon>Comamonadaceae</taxon>
        <taxon>Rhodoferax</taxon>
    </lineage>
</organism>
<protein>
    <submittedName>
        <fullName evidence="4">HAD-superfamily subfamily IB hydrolase</fullName>
    </submittedName>
</protein>
<evidence type="ECO:0000256" key="3">
    <source>
        <dbReference type="ARBA" id="ARBA00022842"/>
    </source>
</evidence>
<keyword evidence="2 4" id="KW-0378">Hydrolase</keyword>
<dbReference type="Gene3D" id="3.40.50.1000">
    <property type="entry name" value="HAD superfamily/HAD-like"/>
    <property type="match status" value="1"/>
</dbReference>
<evidence type="ECO:0000313" key="4">
    <source>
        <dbReference type="EMBL" id="OLP06674.1"/>
    </source>
</evidence>
<evidence type="ECO:0000313" key="5">
    <source>
        <dbReference type="Proteomes" id="UP000185911"/>
    </source>
</evidence>
<comment type="caution">
    <text evidence="4">The sequence shown here is derived from an EMBL/GenBank/DDBJ whole genome shotgun (WGS) entry which is preliminary data.</text>
</comment>
<evidence type="ECO:0000256" key="1">
    <source>
        <dbReference type="ARBA" id="ARBA00022723"/>
    </source>
</evidence>
<dbReference type="Pfam" id="PF12710">
    <property type="entry name" value="HAD"/>
    <property type="match status" value="1"/>
</dbReference>
<dbReference type="RefSeq" id="WP_241839149.1">
    <property type="nucleotide sequence ID" value="NZ_MSYM01000013.1"/>
</dbReference>
<dbReference type="SUPFAM" id="SSF56784">
    <property type="entry name" value="HAD-like"/>
    <property type="match status" value="1"/>
</dbReference>
<dbReference type="NCBIfam" id="TIGR01488">
    <property type="entry name" value="HAD-SF-IB"/>
    <property type="match status" value="1"/>
</dbReference>
<dbReference type="EMBL" id="MSYM01000013">
    <property type="protein sequence ID" value="OLP06674.1"/>
    <property type="molecule type" value="Genomic_DNA"/>
</dbReference>
<name>A0A1Q8YF36_9BURK</name>
<dbReference type="InterPro" id="IPR006385">
    <property type="entry name" value="HAD_hydro_SerB1"/>
</dbReference>
<dbReference type="GO" id="GO:0046872">
    <property type="term" value="F:metal ion binding"/>
    <property type="evidence" value="ECO:0007669"/>
    <property type="project" value="UniProtKB-KW"/>
</dbReference>
<dbReference type="STRING" id="81479.RA876_08580"/>
<evidence type="ECO:0000256" key="2">
    <source>
        <dbReference type="ARBA" id="ARBA00022801"/>
    </source>
</evidence>
<keyword evidence="3" id="KW-0460">Magnesium</keyword>
<dbReference type="PANTHER" id="PTHR43344">
    <property type="entry name" value="PHOSPHOSERINE PHOSPHATASE"/>
    <property type="match status" value="1"/>
</dbReference>